<protein>
    <recommendedName>
        <fullName evidence="4">Extracellular membrane protein CFEM domain-containing protein</fullName>
    </recommendedName>
</protein>
<dbReference type="OrthoDB" id="3946332at2759"/>
<gene>
    <name evidence="2" type="ORF">HYFRA_00000220</name>
</gene>
<accession>A0A9N9L0H2</accession>
<keyword evidence="3" id="KW-1185">Reference proteome</keyword>
<organism evidence="2 3">
    <name type="scientific">Hymenoscyphus fraxineus</name>
    <dbReference type="NCBI Taxonomy" id="746836"/>
    <lineage>
        <taxon>Eukaryota</taxon>
        <taxon>Fungi</taxon>
        <taxon>Dikarya</taxon>
        <taxon>Ascomycota</taxon>
        <taxon>Pezizomycotina</taxon>
        <taxon>Leotiomycetes</taxon>
        <taxon>Helotiales</taxon>
        <taxon>Helotiaceae</taxon>
        <taxon>Hymenoscyphus</taxon>
    </lineage>
</organism>
<evidence type="ECO:0000256" key="1">
    <source>
        <dbReference type="SAM" id="SignalP"/>
    </source>
</evidence>
<feature type="chain" id="PRO_5040472868" description="Extracellular membrane protein CFEM domain-containing protein" evidence="1">
    <location>
        <begin position="18"/>
        <end position="313"/>
    </location>
</feature>
<evidence type="ECO:0000313" key="2">
    <source>
        <dbReference type="EMBL" id="CAG8957880.1"/>
    </source>
</evidence>
<proteinExistence type="predicted"/>
<feature type="signal peptide" evidence="1">
    <location>
        <begin position="1"/>
        <end position="17"/>
    </location>
</feature>
<dbReference type="AlphaFoldDB" id="A0A9N9L0H2"/>
<dbReference type="EMBL" id="CAJVRL010000081">
    <property type="protein sequence ID" value="CAG8957880.1"/>
    <property type="molecule type" value="Genomic_DNA"/>
</dbReference>
<sequence>MKSNVFLASLCAALVSGAPSGLDTNHCAQSCSKDFDDSCDPSMLSNALSCISSSNCVDSDKIKFFDKITKACEEEKAHITAAPQPTPTEHWDLKRAWGPYQGGGPGPGASWSGTVWPTPGASWDGKVWPTPGASWDGKVWPTTGSWSVNGPWGTWTGSGPWPTTVPNANGGPGYGPFGGNWGPWGSTGSWTASPFTSWWGDKNCPDGTWSGWTAGPWSTNAPWTSWSKGCTATTTASSTYTTMVSGSIVTDTSYGVKVAEATGATPTPTNGGVNNVVATAASTTSQSDASPSIPDRKMMIVLLSVGIAFARLF</sequence>
<dbReference type="Proteomes" id="UP000696280">
    <property type="component" value="Unassembled WGS sequence"/>
</dbReference>
<reference evidence="2" key="1">
    <citation type="submission" date="2021-07" db="EMBL/GenBank/DDBJ databases">
        <authorList>
            <person name="Durling M."/>
        </authorList>
    </citation>
    <scope>NUCLEOTIDE SEQUENCE</scope>
</reference>
<keyword evidence="1" id="KW-0732">Signal</keyword>
<evidence type="ECO:0000313" key="3">
    <source>
        <dbReference type="Proteomes" id="UP000696280"/>
    </source>
</evidence>
<comment type="caution">
    <text evidence="2">The sequence shown here is derived from an EMBL/GenBank/DDBJ whole genome shotgun (WGS) entry which is preliminary data.</text>
</comment>
<evidence type="ECO:0008006" key="4">
    <source>
        <dbReference type="Google" id="ProtNLM"/>
    </source>
</evidence>
<name>A0A9N9L0H2_9HELO</name>